<evidence type="ECO:0000313" key="2">
    <source>
        <dbReference type="Proteomes" id="UP000180246"/>
    </source>
</evidence>
<reference evidence="1 2" key="1">
    <citation type="submission" date="2014-10" db="EMBL/GenBank/DDBJ databases">
        <authorList>
            <person name="Seo M.-J."/>
            <person name="Seok Y.J."/>
            <person name="Cha I.-T."/>
        </authorList>
    </citation>
    <scope>NUCLEOTIDE SEQUENCE [LARGE SCALE GENOMIC DNA]</scope>
    <source>
        <strain evidence="1 2">NEU</strain>
    </source>
</reference>
<evidence type="ECO:0000313" key="1">
    <source>
        <dbReference type="EMBL" id="OIJ42720.1"/>
    </source>
</evidence>
<comment type="caution">
    <text evidence="1">The sequence shown here is derived from an EMBL/GenBank/DDBJ whole genome shotgun (WGS) entry which is preliminary data.</text>
</comment>
<dbReference type="Proteomes" id="UP000180246">
    <property type="component" value="Unassembled WGS sequence"/>
</dbReference>
<accession>A0A1S2ND50</accession>
<protein>
    <submittedName>
        <fullName evidence="1">Putative membrane protein</fullName>
    </submittedName>
</protein>
<proteinExistence type="predicted"/>
<dbReference type="RefSeq" id="WP_071362195.1">
    <property type="nucleotide sequence ID" value="NZ_JRYB01000001.1"/>
</dbReference>
<dbReference type="AlphaFoldDB" id="A0A1S2ND50"/>
<sequence>MTLRHPIDKELTVKETTKALLVVAARSMFAVVKFSLYVLLLLVGRVFLPVAGVAAAIGVVVFAFCALFRPDLQIPMLSGAGLALTSTAASVFYDTALRLVAPEGTTIVRDI</sequence>
<organism evidence="1 2">
    <name type="scientific">Massilia timonae</name>
    <dbReference type="NCBI Taxonomy" id="47229"/>
    <lineage>
        <taxon>Bacteria</taxon>
        <taxon>Pseudomonadati</taxon>
        <taxon>Pseudomonadota</taxon>
        <taxon>Betaproteobacteria</taxon>
        <taxon>Burkholderiales</taxon>
        <taxon>Oxalobacteraceae</taxon>
        <taxon>Telluria group</taxon>
        <taxon>Massilia</taxon>
    </lineage>
</organism>
<gene>
    <name evidence="1" type="ORF">LO55_3212</name>
</gene>
<dbReference type="EMBL" id="JRYB01000001">
    <property type="protein sequence ID" value="OIJ42720.1"/>
    <property type="molecule type" value="Genomic_DNA"/>
</dbReference>
<name>A0A1S2ND50_9BURK</name>